<dbReference type="Gene3D" id="2.60.40.10">
    <property type="entry name" value="Immunoglobulins"/>
    <property type="match status" value="1"/>
</dbReference>
<keyword evidence="2" id="KW-1185">Reference proteome</keyword>
<reference evidence="1" key="1">
    <citation type="submission" date="2023-07" db="EMBL/GenBank/DDBJ databases">
        <title>Genome content predicts the carbon catabolic preferences of heterotrophic bacteria.</title>
        <authorList>
            <person name="Gralka M."/>
        </authorList>
    </citation>
    <scope>NUCLEOTIDE SEQUENCE</scope>
    <source>
        <strain evidence="1">E2R20</strain>
    </source>
</reference>
<protein>
    <submittedName>
        <fullName evidence="1">Uncharacterized protein</fullName>
    </submittedName>
</protein>
<dbReference type="SUPFAM" id="SSF81296">
    <property type="entry name" value="E set domains"/>
    <property type="match status" value="1"/>
</dbReference>
<name>A0AAW7YW78_9STAP</name>
<evidence type="ECO:0000313" key="1">
    <source>
        <dbReference type="EMBL" id="MDO6575690.1"/>
    </source>
</evidence>
<dbReference type="EMBL" id="JAUOQO010001076">
    <property type="protein sequence ID" value="MDO6575690.1"/>
    <property type="molecule type" value="Genomic_DNA"/>
</dbReference>
<accession>A0AAW7YW78</accession>
<dbReference type="InterPro" id="IPR014756">
    <property type="entry name" value="Ig_E-set"/>
</dbReference>
<proteinExistence type="predicted"/>
<sequence length="62" mass="7058">MTVLDQSANYQKDFESVDFRGTANSWGKTAMNLIGDNTWQLLVNVTDSQPSFKFYANGKWYG</sequence>
<feature type="non-terminal residue" evidence="1">
    <location>
        <position position="62"/>
    </location>
</feature>
<dbReference type="InterPro" id="IPR013783">
    <property type="entry name" value="Ig-like_fold"/>
</dbReference>
<comment type="caution">
    <text evidence="1">The sequence shown here is derived from an EMBL/GenBank/DDBJ whole genome shotgun (WGS) entry which is preliminary data.</text>
</comment>
<organism evidence="1 2">
    <name type="scientific">Staphylococcus pasteuri_A</name>
    <dbReference type="NCBI Taxonomy" id="3062664"/>
    <lineage>
        <taxon>Bacteria</taxon>
        <taxon>Bacillati</taxon>
        <taxon>Bacillota</taxon>
        <taxon>Bacilli</taxon>
        <taxon>Bacillales</taxon>
        <taxon>Staphylococcaceae</taxon>
        <taxon>Staphylococcus</taxon>
    </lineage>
</organism>
<dbReference type="Proteomes" id="UP001170310">
    <property type="component" value="Unassembled WGS sequence"/>
</dbReference>
<gene>
    <name evidence="1" type="ORF">Q4528_16410</name>
</gene>
<evidence type="ECO:0000313" key="2">
    <source>
        <dbReference type="Proteomes" id="UP001170310"/>
    </source>
</evidence>
<dbReference type="AlphaFoldDB" id="A0AAW7YW78"/>